<comment type="caution">
    <text evidence="2">The sequence shown here is derived from an EMBL/GenBank/DDBJ whole genome shotgun (WGS) entry which is preliminary data.</text>
</comment>
<dbReference type="PANTHER" id="PTHR11008:SF32">
    <property type="entry name" value="CIRCADIAN CLOCK-CONTROLLED PROTEIN DAYWAKE-RELATED"/>
    <property type="match status" value="1"/>
</dbReference>
<dbReference type="PANTHER" id="PTHR11008">
    <property type="entry name" value="PROTEIN TAKEOUT-LIKE PROTEIN"/>
    <property type="match status" value="1"/>
</dbReference>
<feature type="chain" id="PRO_5042813487" evidence="1">
    <location>
        <begin position="18"/>
        <end position="239"/>
    </location>
</feature>
<dbReference type="InterPro" id="IPR038606">
    <property type="entry name" value="To_sf"/>
</dbReference>
<reference evidence="2 3" key="1">
    <citation type="journal article" date="2024" name="Insects">
        <title>An Improved Chromosome-Level Genome Assembly of the Firefly Pyrocoelia pectoralis.</title>
        <authorList>
            <person name="Fu X."/>
            <person name="Meyer-Rochow V.B."/>
            <person name="Ballantyne L."/>
            <person name="Zhu X."/>
        </authorList>
    </citation>
    <scope>NUCLEOTIDE SEQUENCE [LARGE SCALE GENOMIC DNA]</scope>
    <source>
        <strain evidence="2">XCY_ONT2</strain>
    </source>
</reference>
<dbReference type="GO" id="GO:0005615">
    <property type="term" value="C:extracellular space"/>
    <property type="evidence" value="ECO:0007669"/>
    <property type="project" value="TreeGrafter"/>
</dbReference>
<dbReference type="Proteomes" id="UP001329430">
    <property type="component" value="Chromosome 6"/>
</dbReference>
<keyword evidence="1" id="KW-0732">Signal</keyword>
<gene>
    <name evidence="2" type="ORF">RI129_009177</name>
</gene>
<evidence type="ECO:0000313" key="3">
    <source>
        <dbReference type="Proteomes" id="UP001329430"/>
    </source>
</evidence>
<name>A0AAN7ZED5_9COLE</name>
<proteinExistence type="predicted"/>
<sequence length="239" mass="26914">MSRFLVIFPVILLACKAQLITKFQLCPRSDPNLNKCLKSAIQGGLAVLKNGVQEFDIPPLDHLKVPSYTVKAAPPLDFDQVYTDIKLHGHVSSEVKDVDVKITDTDFTLVLNMFTDEVTFECNYDYQNAIFDGIDMSGKGKTVLTVGKYSFTATFTGVISQYLEITKVTVTNVNIESAHFDYKSEDVKSGELLSSHFNEKWETLITKEKQKFIPLYEGAYKNEANAVFSKIPFDQLFPK</sequence>
<evidence type="ECO:0000256" key="1">
    <source>
        <dbReference type="SAM" id="SignalP"/>
    </source>
</evidence>
<dbReference type="EMBL" id="JAVRBK010000006">
    <property type="protein sequence ID" value="KAK5643010.1"/>
    <property type="molecule type" value="Genomic_DNA"/>
</dbReference>
<dbReference type="Pfam" id="PF06585">
    <property type="entry name" value="JHBP"/>
    <property type="match status" value="1"/>
</dbReference>
<feature type="signal peptide" evidence="1">
    <location>
        <begin position="1"/>
        <end position="17"/>
    </location>
</feature>
<protein>
    <submittedName>
        <fullName evidence="2">Uncharacterized protein</fullName>
    </submittedName>
</protein>
<accession>A0AAN7ZED5</accession>
<keyword evidence="3" id="KW-1185">Reference proteome</keyword>
<dbReference type="InterPro" id="IPR010562">
    <property type="entry name" value="Haemolymph_juvenile_hormone-bd"/>
</dbReference>
<dbReference type="Gene3D" id="3.15.10.30">
    <property type="entry name" value="Haemolymph juvenile hormone binding protein"/>
    <property type="match status" value="1"/>
</dbReference>
<organism evidence="2 3">
    <name type="scientific">Pyrocoelia pectoralis</name>
    <dbReference type="NCBI Taxonomy" id="417401"/>
    <lineage>
        <taxon>Eukaryota</taxon>
        <taxon>Metazoa</taxon>
        <taxon>Ecdysozoa</taxon>
        <taxon>Arthropoda</taxon>
        <taxon>Hexapoda</taxon>
        <taxon>Insecta</taxon>
        <taxon>Pterygota</taxon>
        <taxon>Neoptera</taxon>
        <taxon>Endopterygota</taxon>
        <taxon>Coleoptera</taxon>
        <taxon>Polyphaga</taxon>
        <taxon>Elateriformia</taxon>
        <taxon>Elateroidea</taxon>
        <taxon>Lampyridae</taxon>
        <taxon>Lampyrinae</taxon>
        <taxon>Pyrocoelia</taxon>
    </lineage>
</organism>
<dbReference type="PROSITE" id="PS51257">
    <property type="entry name" value="PROKAR_LIPOPROTEIN"/>
    <property type="match status" value="1"/>
</dbReference>
<evidence type="ECO:0000313" key="2">
    <source>
        <dbReference type="EMBL" id="KAK5643010.1"/>
    </source>
</evidence>
<dbReference type="SMART" id="SM00700">
    <property type="entry name" value="JHBP"/>
    <property type="match status" value="1"/>
</dbReference>
<dbReference type="AlphaFoldDB" id="A0AAN7ZED5"/>